<evidence type="ECO:0000313" key="2">
    <source>
        <dbReference type="EMBL" id="KAF0907518.1"/>
    </source>
</evidence>
<keyword evidence="3" id="KW-1185">Reference proteome</keyword>
<feature type="non-terminal residue" evidence="2">
    <location>
        <position position="1"/>
    </location>
</feature>
<feature type="compositionally biased region" description="Low complexity" evidence="1">
    <location>
        <begin position="7"/>
        <end position="21"/>
    </location>
</feature>
<gene>
    <name evidence="2" type="ORF">E2562_018337</name>
</gene>
<reference evidence="2 3" key="1">
    <citation type="submission" date="2019-11" db="EMBL/GenBank/DDBJ databases">
        <title>Whole genome sequence of Oryza granulata.</title>
        <authorList>
            <person name="Li W."/>
        </authorList>
    </citation>
    <scope>NUCLEOTIDE SEQUENCE [LARGE SCALE GENOMIC DNA]</scope>
    <source>
        <strain evidence="3">cv. Menghai</strain>
        <tissue evidence="2">Leaf</tissue>
    </source>
</reference>
<sequence>PPCHTHTVAPATMAMPAPVAPRGDRAVRRQRRKHTTQDNRCPGGAVRRLRQVPAATAALGVGHHNHAMPCRVGHVTRAGRAEQQPPWQLSHSKLVL</sequence>
<comment type="caution">
    <text evidence="2">The sequence shown here is derived from an EMBL/GenBank/DDBJ whole genome shotgun (WGS) entry which is preliminary data.</text>
</comment>
<evidence type="ECO:0000256" key="1">
    <source>
        <dbReference type="SAM" id="MobiDB-lite"/>
    </source>
</evidence>
<protein>
    <submittedName>
        <fullName evidence="2">Uncharacterized protein</fullName>
    </submittedName>
</protein>
<name>A0A6G1D452_9ORYZ</name>
<feature type="region of interest" description="Disordered" evidence="1">
    <location>
        <begin position="1"/>
        <end position="43"/>
    </location>
</feature>
<dbReference type="Proteomes" id="UP000479710">
    <property type="component" value="Unassembled WGS sequence"/>
</dbReference>
<dbReference type="EMBL" id="SPHZ02000007">
    <property type="protein sequence ID" value="KAF0907518.1"/>
    <property type="molecule type" value="Genomic_DNA"/>
</dbReference>
<proteinExistence type="predicted"/>
<evidence type="ECO:0000313" key="3">
    <source>
        <dbReference type="Proteomes" id="UP000479710"/>
    </source>
</evidence>
<organism evidence="2 3">
    <name type="scientific">Oryza meyeriana var. granulata</name>
    <dbReference type="NCBI Taxonomy" id="110450"/>
    <lineage>
        <taxon>Eukaryota</taxon>
        <taxon>Viridiplantae</taxon>
        <taxon>Streptophyta</taxon>
        <taxon>Embryophyta</taxon>
        <taxon>Tracheophyta</taxon>
        <taxon>Spermatophyta</taxon>
        <taxon>Magnoliopsida</taxon>
        <taxon>Liliopsida</taxon>
        <taxon>Poales</taxon>
        <taxon>Poaceae</taxon>
        <taxon>BOP clade</taxon>
        <taxon>Oryzoideae</taxon>
        <taxon>Oryzeae</taxon>
        <taxon>Oryzinae</taxon>
        <taxon>Oryza</taxon>
        <taxon>Oryza meyeriana</taxon>
    </lineage>
</organism>
<dbReference type="AlphaFoldDB" id="A0A6G1D452"/>
<accession>A0A6G1D452</accession>